<dbReference type="Pfam" id="PF13871">
    <property type="entry name" value="Helicase_C_4"/>
    <property type="match status" value="1"/>
</dbReference>
<feature type="non-terminal residue" evidence="2">
    <location>
        <position position="1"/>
    </location>
</feature>
<proteinExistence type="predicted"/>
<dbReference type="InterPro" id="IPR026937">
    <property type="entry name" value="SBNO_Helicase_C_dom"/>
</dbReference>
<dbReference type="GO" id="GO:0006355">
    <property type="term" value="P:regulation of DNA-templated transcription"/>
    <property type="evidence" value="ECO:0007669"/>
    <property type="project" value="InterPro"/>
</dbReference>
<dbReference type="EMBL" id="LABY01000449">
    <property type="protein sequence ID" value="KMO26984.1"/>
    <property type="molecule type" value="Genomic_DNA"/>
</dbReference>
<organism evidence="2 3">
    <name type="scientific">Methylobacterium variabile</name>
    <dbReference type="NCBI Taxonomy" id="298794"/>
    <lineage>
        <taxon>Bacteria</taxon>
        <taxon>Pseudomonadati</taxon>
        <taxon>Pseudomonadota</taxon>
        <taxon>Alphaproteobacteria</taxon>
        <taxon>Hyphomicrobiales</taxon>
        <taxon>Methylobacteriaceae</taxon>
        <taxon>Methylobacterium</taxon>
    </lineage>
</organism>
<keyword evidence="3" id="KW-1185">Reference proteome</keyword>
<comment type="caution">
    <text evidence="2">The sequence shown here is derived from an EMBL/GenBank/DDBJ whole genome shotgun (WGS) entry which is preliminary data.</text>
</comment>
<feature type="non-terminal residue" evidence="2">
    <location>
        <position position="243"/>
    </location>
</feature>
<name>A0A0J6S035_9HYPH</name>
<reference evidence="2 3" key="1">
    <citation type="submission" date="2015-03" db="EMBL/GenBank/DDBJ databases">
        <title>Genome sequencing of Methylobacterium variabile DSM 16961.</title>
        <authorList>
            <person name="Chaudhry V."/>
            <person name="Patil P.B."/>
        </authorList>
    </citation>
    <scope>NUCLEOTIDE SEQUENCE [LARGE SCALE GENOMIC DNA]</scope>
    <source>
        <strain evidence="2 3">DSM 16961</strain>
    </source>
</reference>
<dbReference type="PANTHER" id="PTHR12706:SF30">
    <property type="entry name" value="PROTEIN STRAWBERRY NOTCH-RELATED"/>
    <property type="match status" value="1"/>
</dbReference>
<protein>
    <recommendedName>
        <fullName evidence="1">Strawberry notch helicase C domain-containing protein</fullName>
    </recommendedName>
</protein>
<gene>
    <name evidence="2" type="ORF">VQ02_33860</name>
</gene>
<evidence type="ECO:0000313" key="3">
    <source>
        <dbReference type="Proteomes" id="UP000035955"/>
    </source>
</evidence>
<sequence>KQRFFNHLLTAMKCPSLIAAIAAGIEAGHAAVVQIVSTGEALMERRLAEIPSEEWGDLQVDVTPREYVIDYLAHAFPTQLYEPFSDAEGVIQSRPVVDDAGQPVQCREAVEARDALIEHLCGLSPVQSALDQILHYFGTGVVAEVTGRSRRIVRRAGKDGVDRLVLQNRPATANLSETQAFQDDEKRVLVFSDAGGTGRSYHADRGAKNRRLRVHYLLEAGWKADAAVQGLGRTNRTNQAQPP</sequence>
<evidence type="ECO:0000313" key="2">
    <source>
        <dbReference type="EMBL" id="KMO26984.1"/>
    </source>
</evidence>
<dbReference type="RefSeq" id="WP_048448659.1">
    <property type="nucleotide sequence ID" value="NZ_LABY01000449.1"/>
</dbReference>
<feature type="domain" description="Strawberry notch helicase C" evidence="1">
    <location>
        <begin position="129"/>
        <end position="243"/>
    </location>
</feature>
<dbReference type="Proteomes" id="UP000035955">
    <property type="component" value="Unassembled WGS sequence"/>
</dbReference>
<dbReference type="AlphaFoldDB" id="A0A0J6S035"/>
<evidence type="ECO:0000259" key="1">
    <source>
        <dbReference type="Pfam" id="PF13871"/>
    </source>
</evidence>
<dbReference type="InterPro" id="IPR026741">
    <property type="entry name" value="SNO"/>
</dbReference>
<dbReference type="PANTHER" id="PTHR12706">
    <property type="entry name" value="STRAWBERRY NOTCH-RELATED"/>
    <property type="match status" value="1"/>
</dbReference>
<accession>A0A0J6S035</accession>